<keyword evidence="2 8" id="KW-0560">Oxidoreductase</keyword>
<evidence type="ECO:0000256" key="6">
    <source>
        <dbReference type="ARBA" id="ARBA00035641"/>
    </source>
</evidence>
<evidence type="ECO:0000313" key="13">
    <source>
        <dbReference type="Proteomes" id="UP000001556"/>
    </source>
</evidence>
<evidence type="ECO:0000256" key="7">
    <source>
        <dbReference type="ARBA" id="ARBA00035645"/>
    </source>
</evidence>
<dbReference type="HOGENOM" id="CLU_007207_1_0_9"/>
<name>A4J4M2_DESRM</name>
<dbReference type="SUPFAM" id="SSF53720">
    <property type="entry name" value="ALDH-like"/>
    <property type="match status" value="1"/>
</dbReference>
<dbReference type="Gene3D" id="3.40.309.10">
    <property type="entry name" value="Aldehyde Dehydrogenase, Chain A, domain 2"/>
    <property type="match status" value="1"/>
</dbReference>
<evidence type="ECO:0000259" key="10">
    <source>
        <dbReference type="Pfam" id="PF00465"/>
    </source>
</evidence>
<dbReference type="PANTHER" id="PTHR11496:SF83">
    <property type="entry name" value="HYDROXYACID-OXOACID TRANSHYDROGENASE, MITOCHONDRIAL"/>
    <property type="match status" value="1"/>
</dbReference>
<accession>A4J4M2</accession>
<feature type="domain" description="Aldehyde dehydrogenase" evidence="9">
    <location>
        <begin position="14"/>
        <end position="267"/>
    </location>
</feature>
<dbReference type="FunFam" id="1.20.1090.10:FF:000001">
    <property type="entry name" value="Aldehyde-alcohol dehydrogenase"/>
    <property type="match status" value="1"/>
</dbReference>
<dbReference type="CDD" id="cd07122">
    <property type="entry name" value="ALDH_F20_ACDH"/>
    <property type="match status" value="1"/>
</dbReference>
<evidence type="ECO:0000313" key="12">
    <source>
        <dbReference type="EMBL" id="ABO50025.1"/>
    </source>
</evidence>
<comment type="similarity">
    <text evidence="6 8">In the N-terminal section; belongs to the aldehyde dehydrogenase family.</text>
</comment>
<dbReference type="STRING" id="349161.Dred_1495"/>
<keyword evidence="3" id="KW-0408">Iron</keyword>
<keyword evidence="5" id="KW-0511">Multifunctional enzyme</keyword>
<dbReference type="GO" id="GO:0046872">
    <property type="term" value="F:metal ion binding"/>
    <property type="evidence" value="ECO:0007669"/>
    <property type="project" value="InterPro"/>
</dbReference>
<keyword evidence="13" id="KW-1185">Reference proteome</keyword>
<dbReference type="Gene3D" id="3.40.605.10">
    <property type="entry name" value="Aldehyde Dehydrogenase, Chain A, domain 1"/>
    <property type="match status" value="1"/>
</dbReference>
<dbReference type="OrthoDB" id="9804734at2"/>
<dbReference type="KEGG" id="drm:Dred_1495"/>
<reference evidence="12 13" key="1">
    <citation type="submission" date="2007-03" db="EMBL/GenBank/DDBJ databases">
        <title>Complete sequence of Desulfotomaculum reducens MI-1.</title>
        <authorList>
            <consortium name="US DOE Joint Genome Institute"/>
            <person name="Copeland A."/>
            <person name="Lucas S."/>
            <person name="Lapidus A."/>
            <person name="Barry K."/>
            <person name="Detter J.C."/>
            <person name="Glavina del Rio T."/>
            <person name="Hammon N."/>
            <person name="Israni S."/>
            <person name="Dalin E."/>
            <person name="Tice H."/>
            <person name="Pitluck S."/>
            <person name="Sims D."/>
            <person name="Brettin T."/>
            <person name="Bruce D."/>
            <person name="Han C."/>
            <person name="Tapia R."/>
            <person name="Schmutz J."/>
            <person name="Larimer F."/>
            <person name="Land M."/>
            <person name="Hauser L."/>
            <person name="Kyrpides N."/>
            <person name="Kim E."/>
            <person name="Tebo B.M."/>
            <person name="Richardson P."/>
        </authorList>
    </citation>
    <scope>NUCLEOTIDE SEQUENCE [LARGE SCALE GENOMIC DNA]</scope>
    <source>
        <strain evidence="12 13">MI-1</strain>
    </source>
</reference>
<dbReference type="Proteomes" id="UP000001556">
    <property type="component" value="Chromosome"/>
</dbReference>
<dbReference type="Gene3D" id="3.40.50.1970">
    <property type="match status" value="1"/>
</dbReference>
<dbReference type="GO" id="GO:0015976">
    <property type="term" value="P:carbon utilization"/>
    <property type="evidence" value="ECO:0007669"/>
    <property type="project" value="InterPro"/>
</dbReference>
<dbReference type="InterPro" id="IPR034789">
    <property type="entry name" value="AAD_C"/>
</dbReference>
<evidence type="ECO:0000256" key="2">
    <source>
        <dbReference type="ARBA" id="ARBA00023002"/>
    </source>
</evidence>
<dbReference type="InterPro" id="IPR016163">
    <property type="entry name" value="Ald_DH_C"/>
</dbReference>
<dbReference type="InterPro" id="IPR039697">
    <property type="entry name" value="Alcohol_dehydrogenase_Fe"/>
</dbReference>
<evidence type="ECO:0000256" key="3">
    <source>
        <dbReference type="ARBA" id="ARBA00023004"/>
    </source>
</evidence>
<dbReference type="InterPro" id="IPR016162">
    <property type="entry name" value="Ald_DH_N"/>
</dbReference>
<dbReference type="PIRSF" id="PIRSF000111">
    <property type="entry name" value="ALDH_ADH"/>
    <property type="match status" value="1"/>
</dbReference>
<dbReference type="InterPro" id="IPR018211">
    <property type="entry name" value="ADH_Fe_CS"/>
</dbReference>
<evidence type="ECO:0000256" key="1">
    <source>
        <dbReference type="ARBA" id="ARBA00001954"/>
    </source>
</evidence>
<dbReference type="InterPro" id="IPR012079">
    <property type="entry name" value="Bifunc_Ald-ADH"/>
</dbReference>
<dbReference type="eggNOG" id="COG1454">
    <property type="taxonomic scope" value="Bacteria"/>
</dbReference>
<proteinExistence type="inferred from homology"/>
<dbReference type="PROSITE" id="PS00913">
    <property type="entry name" value="ADH_IRON_1"/>
    <property type="match status" value="1"/>
</dbReference>
<sequence length="863" mass="94722">MSEQKPDQNISVTINGLVKKARQAQEEYLHLNQEQVDNIVKAMALAGLENHMGLAKMAVIDTKRGVYEDKITKNIFATEEVYHSIKYERTVGIINENTEENFLEVAEPIGVVAAVVPVTNPTSTTMFKALICAKTRNPVVFSFHPGALKCSIAAAKVMLEAAIAAGAPKDCISWIEKPSVEATQQLMAHPGVSLILATGGTNMVCSAYSSGKPALGVGPGNVPCYIEKTANIRRAVTDLILSKTFDNGMICASEQAVIIDREIADLTIGYLRDSGCYILSPTEIEQLNKAAIDHDAGFIDPQIVGQPATHIAEMAGISVPSGTKILVAPLEGVGPEYPLSMEKLSPILALYIVNSSEEGIQRCVDMLEFGGLGHSAVLHSENEELIKHFSQVVRAGRIIVNSPSTHGAIGDIYNTNVPSLTLGCGSMGRNSTTANVSVKNLINVKRVATRKEKMQWFRVPERIYFMPGSIQYLTKMPDVQKVLIVTDKVMNDMGYVERVTYHLRKRQNDVQIEVFDLVEPDPPIEIVSQGVELMEKFNPDTLIALGGGSSIDTAKGMWLLYEYPEMKFEFLKLKFLDIRKRTYKYPKLGRKVKLVAVPTTSGSGSEITAFTVISDKQRKVKYPLADYELTPDVAIIDSDFVMSVPPKVTADTGIDVLTHAIEAYVAVMASDYTDGLALKAIELVFAYLPRVYKNGQDKEARIKMHNASAIAGMAFTNAFLGINHSMAHILGAKFGLSHGRANGVLLPYVIEYNASYPSKFAAFPNYEYYVAPEKYQQIARYLGLPSQTVEEGVHSLVGAIRNLMQQLDIPLTIADCGIPKAEFEAAVPEMSERAFEDQCTTSNPRMPLIEELKEIYRRAYGNA</sequence>
<evidence type="ECO:0000259" key="11">
    <source>
        <dbReference type="Pfam" id="PF25137"/>
    </source>
</evidence>
<dbReference type="InterPro" id="IPR056798">
    <property type="entry name" value="ADH_Fe_C"/>
</dbReference>
<dbReference type="InterPro" id="IPR015590">
    <property type="entry name" value="Aldehyde_DH_dom"/>
</dbReference>
<dbReference type="Gene3D" id="1.20.1090.10">
    <property type="entry name" value="Dehydroquinate synthase-like - alpha domain"/>
    <property type="match status" value="1"/>
</dbReference>
<keyword evidence="4" id="KW-0520">NAD</keyword>
<feature type="domain" description="Alcohol dehydrogenase iron-type/glycerol dehydrogenase GldA" evidence="10">
    <location>
        <begin position="460"/>
        <end position="637"/>
    </location>
</feature>
<organism evidence="12 13">
    <name type="scientific">Desulforamulus reducens (strain ATCC BAA-1160 / DSM 100696 / MI-1)</name>
    <name type="common">Desulfotomaculum reducens</name>
    <dbReference type="NCBI Taxonomy" id="349161"/>
    <lineage>
        <taxon>Bacteria</taxon>
        <taxon>Bacillati</taxon>
        <taxon>Bacillota</taxon>
        <taxon>Clostridia</taxon>
        <taxon>Eubacteriales</taxon>
        <taxon>Peptococcaceae</taxon>
        <taxon>Desulforamulus</taxon>
    </lineage>
</organism>
<dbReference type="EMBL" id="CP000612">
    <property type="protein sequence ID" value="ABO50025.1"/>
    <property type="molecule type" value="Genomic_DNA"/>
</dbReference>
<dbReference type="InterPro" id="IPR001670">
    <property type="entry name" value="ADH_Fe/GldA"/>
</dbReference>
<dbReference type="InterPro" id="IPR016161">
    <property type="entry name" value="Ald_DH/histidinol_DH"/>
</dbReference>
<comment type="cofactor">
    <cofactor evidence="1">
        <name>Fe(2+)</name>
        <dbReference type="ChEBI" id="CHEBI:29033"/>
    </cofactor>
</comment>
<gene>
    <name evidence="12" type="ordered locus">Dred_1495</name>
</gene>
<dbReference type="eggNOG" id="COG1012">
    <property type="taxonomic scope" value="Bacteria"/>
</dbReference>
<evidence type="ECO:0000259" key="9">
    <source>
        <dbReference type="Pfam" id="PF00171"/>
    </source>
</evidence>
<dbReference type="PANTHER" id="PTHR11496">
    <property type="entry name" value="ALCOHOL DEHYDROGENASE"/>
    <property type="match status" value="1"/>
</dbReference>
<evidence type="ECO:0000256" key="8">
    <source>
        <dbReference type="PIRNR" id="PIRNR000111"/>
    </source>
</evidence>
<dbReference type="SUPFAM" id="SSF56796">
    <property type="entry name" value="Dehydroquinate synthase-like"/>
    <property type="match status" value="1"/>
</dbReference>
<protein>
    <recommendedName>
        <fullName evidence="8">Aldehyde-alcohol dehydrogenase</fullName>
    </recommendedName>
</protein>
<dbReference type="Pfam" id="PF00171">
    <property type="entry name" value="Aldedh"/>
    <property type="match status" value="1"/>
</dbReference>
<dbReference type="AlphaFoldDB" id="A4J4M2"/>
<dbReference type="GO" id="GO:0008774">
    <property type="term" value="F:acetaldehyde dehydrogenase (acetylating) activity"/>
    <property type="evidence" value="ECO:0007669"/>
    <property type="project" value="UniProtKB-UniRule"/>
</dbReference>
<feature type="domain" description="Fe-containing alcohol dehydrogenase-like C-terminal" evidence="11">
    <location>
        <begin position="649"/>
        <end position="860"/>
    </location>
</feature>
<evidence type="ECO:0000256" key="4">
    <source>
        <dbReference type="ARBA" id="ARBA00023027"/>
    </source>
</evidence>
<dbReference type="Pfam" id="PF00465">
    <property type="entry name" value="Fe-ADH"/>
    <property type="match status" value="1"/>
</dbReference>
<comment type="similarity">
    <text evidence="7 8">In the C-terminal section; belongs to the iron-containing alcohol dehydrogenase family.</text>
</comment>
<dbReference type="NCBIfam" id="NF010378">
    <property type="entry name" value="PRK13805.1"/>
    <property type="match status" value="1"/>
</dbReference>
<evidence type="ECO:0000256" key="5">
    <source>
        <dbReference type="ARBA" id="ARBA00023268"/>
    </source>
</evidence>
<dbReference type="CDD" id="cd08178">
    <property type="entry name" value="AAD_C"/>
    <property type="match status" value="1"/>
</dbReference>
<dbReference type="Pfam" id="PF25137">
    <property type="entry name" value="ADH_Fe_C"/>
    <property type="match status" value="1"/>
</dbReference>
<dbReference type="FunFam" id="3.40.50.1970:FF:000003">
    <property type="entry name" value="Alcohol dehydrogenase, iron-containing"/>
    <property type="match status" value="1"/>
</dbReference>
<dbReference type="RefSeq" id="WP_011877841.1">
    <property type="nucleotide sequence ID" value="NC_009253.1"/>
</dbReference>
<dbReference type="GO" id="GO:0004022">
    <property type="term" value="F:alcohol dehydrogenase (NAD+) activity"/>
    <property type="evidence" value="ECO:0007669"/>
    <property type="project" value="UniProtKB-UniRule"/>
</dbReference>
<dbReference type="GO" id="GO:0006066">
    <property type="term" value="P:alcohol metabolic process"/>
    <property type="evidence" value="ECO:0007669"/>
    <property type="project" value="InterPro"/>
</dbReference>